<protein>
    <submittedName>
        <fullName evidence="2">Uncharacterized protein</fullName>
    </submittedName>
</protein>
<dbReference type="EMBL" id="JACLAN010000004">
    <property type="protein sequence ID" value="MBC8673998.1"/>
    <property type="molecule type" value="Genomic_DNA"/>
</dbReference>
<comment type="caution">
    <text evidence="2">The sequence shown here is derived from an EMBL/GenBank/DDBJ whole genome shotgun (WGS) entry which is preliminary data.</text>
</comment>
<proteinExistence type="predicted"/>
<feature type="region of interest" description="Disordered" evidence="1">
    <location>
        <begin position="1"/>
        <end position="35"/>
    </location>
</feature>
<evidence type="ECO:0000256" key="1">
    <source>
        <dbReference type="SAM" id="MobiDB-lite"/>
    </source>
</evidence>
<organism evidence="2">
    <name type="scientific">Aeromonas hydrophila</name>
    <dbReference type="NCBI Taxonomy" id="644"/>
    <lineage>
        <taxon>Bacteria</taxon>
        <taxon>Pseudomonadati</taxon>
        <taxon>Pseudomonadota</taxon>
        <taxon>Gammaproteobacteria</taxon>
        <taxon>Aeromonadales</taxon>
        <taxon>Aeromonadaceae</taxon>
        <taxon>Aeromonas</taxon>
    </lineage>
</organism>
<accession>A0A926FPK9</accession>
<dbReference type="AlphaFoldDB" id="A0A926FPK9"/>
<name>A0A926FPK9_AERHY</name>
<evidence type="ECO:0000313" key="2">
    <source>
        <dbReference type="EMBL" id="MBC8673998.1"/>
    </source>
</evidence>
<reference evidence="2" key="1">
    <citation type="submission" date="2020-07" db="EMBL/GenBank/DDBJ databases">
        <title>Carbapenem Resistant Aeromonas hydrophila Carrying blacphA7 Isolated from Two Solid Organ Transplant Patients.</title>
        <authorList>
            <person name="Hilt E."/>
            <person name="Fitzwater S.P."/>
            <person name="Ward K."/>
            <person name="De St Maurice A."/>
            <person name="Chandrasekaran S."/>
            <person name="Garner O.B."/>
            <person name="Yang S."/>
        </authorList>
    </citation>
    <scope>NUCLEOTIDE SEQUENCE</scope>
    <source>
        <strain evidence="2">B-1</strain>
    </source>
</reference>
<sequence length="64" mass="6700">MRSRRLAATHHDEGDSVAPLASPRPGPCRRRMSAGGPGLAGWGELPFAFLARASLAAKASSKGW</sequence>
<gene>
    <name evidence="2" type="ORF">H2136_09645</name>
</gene>